<dbReference type="AlphaFoldDB" id="V2RII5"/>
<reference evidence="1" key="3">
    <citation type="submission" date="2022-06" db="EMBL/GenBank/DDBJ databases">
        <title>Resources to Facilitate Use of the Altered Schaedler Flora (ASF) Mouse Model to Study Microbiome Function.</title>
        <authorList>
            <person name="Proctor A."/>
            <person name="Parvinroo S."/>
            <person name="Richie T."/>
            <person name="Jia X."/>
            <person name="Lee S.T.M."/>
            <person name="Karp P.D."/>
            <person name="Paley S."/>
            <person name="Kostic A.D."/>
            <person name="Pierre J.F."/>
            <person name="Wannemuehler M.J."/>
            <person name="Phillips G.J."/>
        </authorList>
    </citation>
    <scope>NUCLEOTIDE SEQUENCE</scope>
    <source>
        <strain evidence="1">ASF457</strain>
    </source>
</reference>
<reference evidence="1" key="2">
    <citation type="submission" date="2022-05" db="EMBL/GenBank/DDBJ databases">
        <authorList>
            <person name="Proctor A.L."/>
            <person name="Phillips G.J."/>
            <person name="Wannemuehler M.J."/>
        </authorList>
    </citation>
    <scope>NUCLEOTIDE SEQUENCE</scope>
    <source>
        <strain evidence="1">ASF457</strain>
    </source>
</reference>
<evidence type="ECO:0000313" key="2">
    <source>
        <dbReference type="Proteomes" id="UP000017429"/>
    </source>
</evidence>
<keyword evidence="2" id="KW-1185">Reference proteome</keyword>
<reference evidence="1" key="1">
    <citation type="journal article" date="2014" name="Genome Announc.">
        <title>Draft genome sequences of the altered schaedler flora, a defined bacterial community from gnotobiotic mice.</title>
        <authorList>
            <person name="Wannemuehler M.J."/>
            <person name="Overstreet A.M."/>
            <person name="Ward D.V."/>
            <person name="Phillips G.J."/>
        </authorList>
    </citation>
    <scope>NUCLEOTIDE SEQUENCE</scope>
    <source>
        <strain evidence="1">ASF457</strain>
    </source>
</reference>
<organism evidence="1 2">
    <name type="scientific">Mucispirillum schaedleri ASF457</name>
    <dbReference type="NCBI Taxonomy" id="1379858"/>
    <lineage>
        <taxon>Bacteria</taxon>
        <taxon>Pseudomonadati</taxon>
        <taxon>Deferribacterota</taxon>
        <taxon>Deferribacteres</taxon>
        <taxon>Deferribacterales</taxon>
        <taxon>Mucispirillaceae</taxon>
        <taxon>Mucispirillum</taxon>
    </lineage>
</organism>
<evidence type="ECO:0000313" key="1">
    <source>
        <dbReference type="EMBL" id="USF23200.1"/>
    </source>
</evidence>
<proteinExistence type="predicted"/>
<dbReference type="Proteomes" id="UP000017429">
    <property type="component" value="Chromosome"/>
</dbReference>
<name>V2RII5_9BACT</name>
<dbReference type="EMBL" id="CP097562">
    <property type="protein sequence ID" value="USF23200.1"/>
    <property type="molecule type" value="Genomic_DNA"/>
</dbReference>
<accession>V2RII5</accession>
<gene>
    <name evidence="1" type="ORF">N508_000256</name>
</gene>
<protein>
    <submittedName>
        <fullName evidence="1">Uncharacterized protein</fullName>
    </submittedName>
</protein>
<sequence>MINFKVKHFVFKLIVVFTIPLFLNGCAWIAGIALAGAFSTVVFTAGSVSDIDKTEKALAVEKLIYAFEANNGIINDLSFVDGYVEGIVDNYTVTAYIYTRRDGVLDINVRASKYLISNADIAQKVIDKYRNYVR</sequence>
<dbReference type="KEGG" id="msch:N508_000256"/>